<feature type="domain" description="Ribonuclease PIN" evidence="10">
    <location>
        <begin position="37"/>
        <end position="128"/>
    </location>
</feature>
<evidence type="ECO:0000259" key="10">
    <source>
        <dbReference type="Pfam" id="PF17146"/>
    </source>
</evidence>
<dbReference type="Proteomes" id="UP001408356">
    <property type="component" value="Unassembled WGS sequence"/>
</dbReference>
<dbReference type="Gene3D" id="3.40.50.1010">
    <property type="entry name" value="5'-nuclease"/>
    <property type="match status" value="1"/>
</dbReference>
<feature type="region of interest" description="Disordered" evidence="8">
    <location>
        <begin position="136"/>
        <end position="197"/>
    </location>
</feature>
<evidence type="ECO:0000256" key="2">
    <source>
        <dbReference type="ARBA" id="ARBA00022722"/>
    </source>
</evidence>
<sequence length="471" mass="52346">MESTEAQQPTETSPVQPQPVDSHQETPSAPSKPIHTLIIDTGPLIKNDPPVSTLLAQAEELYTLPSVLPEIKDAATRARVETQLLPFLKLRSPRPDSIKFVTDFARRTGDLEVLSRPDLHLIALAYELECERNGGDWRLRKEPGQKRTNGKSPAQIAKDEAAGIEQEAGEGSTSREEDAVAANTPEGNAHDNIATEESNAPVEPIADQANEVTEESAPVLPQEAVTHQLDTLTLEPERDIKAEDPHQTESQETVDDDEDDDEGGWITPSNLKKHQQKDQQSSPEQPIQRVLQVALLTSDYAMQNVLLRINLNLVSPSLARITRVKTWVLRCHGCFQITRSMDKQFCPKCGQPTLTRVSCSTDQSGNFQVHLKKNFQWNNRGNVYSVPKPVHGTANGKYRGQGGGQKGWGRDLILAEDQKEYKQKTDNDRRLRQRDLMDEDYLPGLLTGYRQSGPGKARVGAGRNVNSKKRS</sequence>
<evidence type="ECO:0000256" key="6">
    <source>
        <dbReference type="ARBA" id="ARBA00023242"/>
    </source>
</evidence>
<feature type="region of interest" description="Disordered" evidence="8">
    <location>
        <begin position="1"/>
        <end position="36"/>
    </location>
</feature>
<dbReference type="SUPFAM" id="SSF144206">
    <property type="entry name" value="NOB1 zinc finger-like"/>
    <property type="match status" value="1"/>
</dbReference>
<accession>A0ABR2VEI4</accession>
<evidence type="ECO:0000256" key="7">
    <source>
        <dbReference type="PIRNR" id="PIRNR037125"/>
    </source>
</evidence>
<feature type="domain" description="Nin one binding (NOB1) Zn-ribbon-like" evidence="9">
    <location>
        <begin position="321"/>
        <end position="392"/>
    </location>
</feature>
<evidence type="ECO:0000256" key="5">
    <source>
        <dbReference type="ARBA" id="ARBA00022833"/>
    </source>
</evidence>
<comment type="caution">
    <text evidence="11">The sequence shown here is derived from an EMBL/GenBank/DDBJ whole genome shotgun (WGS) entry which is preliminary data.</text>
</comment>
<reference evidence="11 12" key="1">
    <citation type="journal article" date="2024" name="J. Plant Pathol.">
        <title>Sequence and assembly of the genome of Seiridium unicorne, isolate CBS 538.82, causal agent of cypress canker disease.</title>
        <authorList>
            <person name="Scali E."/>
            <person name="Rocca G.D."/>
            <person name="Danti R."/>
            <person name="Garbelotto M."/>
            <person name="Barberini S."/>
            <person name="Baroncelli R."/>
            <person name="Emiliani G."/>
        </authorList>
    </citation>
    <scope>NUCLEOTIDE SEQUENCE [LARGE SCALE GENOMIC DNA]</scope>
    <source>
        <strain evidence="11 12">BM-138-508</strain>
    </source>
</reference>
<keyword evidence="12" id="KW-1185">Reference proteome</keyword>
<keyword evidence="4" id="KW-0378">Hydrolase</keyword>
<comment type="subcellular location">
    <subcellularLocation>
        <location evidence="7">Nucleus</location>
        <location evidence="7">Nucleolus</location>
    </subcellularLocation>
</comment>
<name>A0ABR2VEI4_9PEZI</name>
<evidence type="ECO:0000313" key="11">
    <source>
        <dbReference type="EMBL" id="KAK9425322.1"/>
    </source>
</evidence>
<dbReference type="PANTHER" id="PTHR12814:SF2">
    <property type="entry name" value="RNA-BINDING PROTEIN NOB1"/>
    <property type="match status" value="1"/>
</dbReference>
<dbReference type="Gene3D" id="6.20.210.10">
    <property type="entry name" value="Nin one binding (NOB1), Zn-ribbon-like"/>
    <property type="match status" value="1"/>
</dbReference>
<dbReference type="InterPro" id="IPR014881">
    <property type="entry name" value="NOB1_Zn-bd"/>
</dbReference>
<feature type="compositionally biased region" description="Acidic residues" evidence="8">
    <location>
        <begin position="252"/>
        <end position="263"/>
    </location>
</feature>
<dbReference type="Pfam" id="PF08772">
    <property type="entry name" value="Zn_ribbon_NOB1"/>
    <property type="match status" value="1"/>
</dbReference>
<organism evidence="11 12">
    <name type="scientific">Seiridium unicorne</name>
    <dbReference type="NCBI Taxonomy" id="138068"/>
    <lineage>
        <taxon>Eukaryota</taxon>
        <taxon>Fungi</taxon>
        <taxon>Dikarya</taxon>
        <taxon>Ascomycota</taxon>
        <taxon>Pezizomycotina</taxon>
        <taxon>Sordariomycetes</taxon>
        <taxon>Xylariomycetidae</taxon>
        <taxon>Amphisphaeriales</taxon>
        <taxon>Sporocadaceae</taxon>
        <taxon>Seiridium</taxon>
    </lineage>
</organism>
<evidence type="ECO:0000259" key="9">
    <source>
        <dbReference type="Pfam" id="PF08772"/>
    </source>
</evidence>
<keyword evidence="3 7" id="KW-0479">Metal-binding</keyword>
<feature type="region of interest" description="Disordered" evidence="8">
    <location>
        <begin position="235"/>
        <end position="285"/>
    </location>
</feature>
<comment type="similarity">
    <text evidence="1 7">Belongs to the NOB1 family.</text>
</comment>
<dbReference type="CDD" id="cd09876">
    <property type="entry name" value="PIN_Nob1-like"/>
    <property type="match status" value="1"/>
</dbReference>
<dbReference type="PIRSF" id="PIRSF037125">
    <property type="entry name" value="D-site_20S_pre-rRNA_nuclease"/>
    <property type="match status" value="1"/>
</dbReference>
<dbReference type="Pfam" id="PF17146">
    <property type="entry name" value="PIN_6"/>
    <property type="match status" value="1"/>
</dbReference>
<dbReference type="EMBL" id="JARVKF010000020">
    <property type="protein sequence ID" value="KAK9425322.1"/>
    <property type="molecule type" value="Genomic_DNA"/>
</dbReference>
<protein>
    <recommendedName>
        <fullName evidence="7">20S-pre-rRNA D-site endonuclease NOB1</fullName>
    </recommendedName>
</protein>
<dbReference type="InterPro" id="IPR033411">
    <property type="entry name" value="Ribonuclease_PIN"/>
</dbReference>
<evidence type="ECO:0000256" key="8">
    <source>
        <dbReference type="SAM" id="MobiDB-lite"/>
    </source>
</evidence>
<keyword evidence="6 7" id="KW-0539">Nucleus</keyword>
<feature type="compositionally biased region" description="Basic and acidic residues" evidence="8">
    <location>
        <begin position="235"/>
        <end position="249"/>
    </location>
</feature>
<evidence type="ECO:0000256" key="1">
    <source>
        <dbReference type="ARBA" id="ARBA00005858"/>
    </source>
</evidence>
<keyword evidence="2" id="KW-0540">Nuclease</keyword>
<dbReference type="InterPro" id="IPR036283">
    <property type="entry name" value="NOB1_Zf-like_sf"/>
</dbReference>
<feature type="compositionally biased region" description="Basic and acidic residues" evidence="8">
    <location>
        <begin position="136"/>
        <end position="145"/>
    </location>
</feature>
<dbReference type="InterPro" id="IPR039907">
    <property type="entry name" value="NOB1"/>
</dbReference>
<evidence type="ECO:0000256" key="4">
    <source>
        <dbReference type="ARBA" id="ARBA00022801"/>
    </source>
</evidence>
<comment type="function">
    <text evidence="7">Required for the synthesis of 40S ribosome subunits. Has a role in processing 20S pre-rRNA into the mature 18S rRNA, where it is required for cleavage at the 3' end of the mature 18S rRNA (D-site). Accompanies the 20S pre-rRNA from the nucleus to the cytoplasm.</text>
</comment>
<keyword evidence="5 7" id="KW-0862">Zinc</keyword>
<proteinExistence type="inferred from homology"/>
<gene>
    <name evidence="11" type="ORF">SUNI508_13123</name>
</gene>
<feature type="compositionally biased region" description="Polar residues" evidence="8">
    <location>
        <begin position="1"/>
        <end position="29"/>
    </location>
</feature>
<evidence type="ECO:0000256" key="3">
    <source>
        <dbReference type="ARBA" id="ARBA00022723"/>
    </source>
</evidence>
<feature type="region of interest" description="Disordered" evidence="8">
    <location>
        <begin position="442"/>
        <end position="471"/>
    </location>
</feature>
<dbReference type="InterPro" id="IPR017117">
    <property type="entry name" value="Nob1_euk"/>
</dbReference>
<dbReference type="PANTHER" id="PTHR12814">
    <property type="entry name" value="RNA-BINDING PROTEIN NOB1"/>
    <property type="match status" value="1"/>
</dbReference>
<evidence type="ECO:0000313" key="12">
    <source>
        <dbReference type="Proteomes" id="UP001408356"/>
    </source>
</evidence>